<protein>
    <submittedName>
        <fullName evidence="3">Uncharacterized protein</fullName>
    </submittedName>
</protein>
<dbReference type="Proteomes" id="UP000663854">
    <property type="component" value="Unassembled WGS sequence"/>
</dbReference>
<evidence type="ECO:0000313" key="3">
    <source>
        <dbReference type="EMBL" id="CAF0990489.1"/>
    </source>
</evidence>
<accession>A0A814FWR6</accession>
<proteinExistence type="inferred from homology"/>
<dbReference type="EMBL" id="CAJNOL010000296">
    <property type="protein sequence ID" value="CAF0990489.1"/>
    <property type="molecule type" value="Genomic_DNA"/>
</dbReference>
<organism evidence="3 4">
    <name type="scientific">Rotaria sordida</name>
    <dbReference type="NCBI Taxonomy" id="392033"/>
    <lineage>
        <taxon>Eukaryota</taxon>
        <taxon>Metazoa</taxon>
        <taxon>Spiralia</taxon>
        <taxon>Gnathifera</taxon>
        <taxon>Rotifera</taxon>
        <taxon>Eurotatoria</taxon>
        <taxon>Bdelloidea</taxon>
        <taxon>Philodinida</taxon>
        <taxon>Philodinidae</taxon>
        <taxon>Rotaria</taxon>
    </lineage>
</organism>
<dbReference type="EMBL" id="CAJNOH010000217">
    <property type="protein sequence ID" value="CAF0949486.1"/>
    <property type="molecule type" value="Genomic_DNA"/>
</dbReference>
<evidence type="ECO:0000256" key="1">
    <source>
        <dbReference type="ARBA" id="ARBA00009275"/>
    </source>
</evidence>
<dbReference type="AlphaFoldDB" id="A0A814FWR6"/>
<sequence>MFKNKFHLNTTTVGIGGCRLNDTSNCSYEFQLFIFKCQLKLAAELKLPVVFHNCGINSFEITLRELKLHLNNTHKIHWHCINSKSDLNIISNFLNYFKNSLIGLNGSMTTPYDNDSKRIFNNWLLTQQDILDRIRIEADFPFLRPSTLETNQYNPISGITTGAQHIVNMLRIKKLNATKIIDRSNNNMRRMYGIN</sequence>
<dbReference type="GO" id="GO:0016788">
    <property type="term" value="F:hydrolase activity, acting on ester bonds"/>
    <property type="evidence" value="ECO:0007669"/>
    <property type="project" value="InterPro"/>
</dbReference>
<reference evidence="3" key="1">
    <citation type="submission" date="2021-02" db="EMBL/GenBank/DDBJ databases">
        <authorList>
            <person name="Nowell W R."/>
        </authorList>
    </citation>
    <scope>NUCLEOTIDE SEQUENCE</scope>
</reference>
<dbReference type="Pfam" id="PF01026">
    <property type="entry name" value="TatD_DNase"/>
    <property type="match status" value="1"/>
</dbReference>
<gene>
    <name evidence="3" type="ORF">JXQ802_LOCUS13646</name>
    <name evidence="2" type="ORF">PYM288_LOCUS12046</name>
</gene>
<dbReference type="PROSITE" id="PS51257">
    <property type="entry name" value="PROKAR_LIPOPROTEIN"/>
    <property type="match status" value="1"/>
</dbReference>
<name>A0A814FWR6_9BILA</name>
<evidence type="ECO:0000313" key="4">
    <source>
        <dbReference type="Proteomes" id="UP000663870"/>
    </source>
</evidence>
<dbReference type="Gene3D" id="3.20.20.140">
    <property type="entry name" value="Metal-dependent hydrolases"/>
    <property type="match status" value="1"/>
</dbReference>
<dbReference type="InterPro" id="IPR001130">
    <property type="entry name" value="TatD-like"/>
</dbReference>
<comment type="similarity">
    <text evidence="1">Belongs to the metallo-dependent hydrolases superfamily. TatD-type hydrolase family.</text>
</comment>
<dbReference type="SUPFAM" id="SSF51556">
    <property type="entry name" value="Metallo-dependent hydrolases"/>
    <property type="match status" value="1"/>
</dbReference>
<evidence type="ECO:0000313" key="2">
    <source>
        <dbReference type="EMBL" id="CAF0949486.1"/>
    </source>
</evidence>
<keyword evidence="4" id="KW-1185">Reference proteome</keyword>
<dbReference type="InterPro" id="IPR032466">
    <property type="entry name" value="Metal_Hydrolase"/>
</dbReference>
<comment type="caution">
    <text evidence="3">The sequence shown here is derived from an EMBL/GenBank/DDBJ whole genome shotgun (WGS) entry which is preliminary data.</text>
</comment>
<dbReference type="Proteomes" id="UP000663870">
    <property type="component" value="Unassembled WGS sequence"/>
</dbReference>